<gene>
    <name evidence="1" type="ORF">OGATHE_004825</name>
</gene>
<sequence>MSGSEFELSPGCRILDRLIHFSNCHPLRLDETEGLWDLEKIVSYQFGRFLSTLSFFGSNRALMSPWTLQLSLKIQLQFTGPDTFSSKSRNMDAIYRYRVTILLNFAAFQLVSLSQFNTLVYEHIIQDVDLEKFKKSAYIHLKSVLQSLSIRVKVSPV</sequence>
<dbReference type="EMBL" id="JAEUBD010001266">
    <property type="protein sequence ID" value="KAH3663249.1"/>
    <property type="molecule type" value="Genomic_DNA"/>
</dbReference>
<reference evidence="1" key="1">
    <citation type="journal article" date="2021" name="Open Biol.">
        <title>Shared evolutionary footprints suggest mitochondrial oxidative damage underlies multiple complex I losses in fungi.</title>
        <authorList>
            <person name="Schikora-Tamarit M.A."/>
            <person name="Marcet-Houben M."/>
            <person name="Nosek J."/>
            <person name="Gabaldon T."/>
        </authorList>
    </citation>
    <scope>NUCLEOTIDE SEQUENCE</scope>
    <source>
        <strain evidence="1">NCAIM Y.01608</strain>
    </source>
</reference>
<keyword evidence="2" id="KW-1185">Reference proteome</keyword>
<protein>
    <submittedName>
        <fullName evidence="1">Uncharacterized protein</fullName>
    </submittedName>
</protein>
<comment type="caution">
    <text evidence="1">The sequence shown here is derived from an EMBL/GenBank/DDBJ whole genome shotgun (WGS) entry which is preliminary data.</text>
</comment>
<dbReference type="AlphaFoldDB" id="A0A1B7SJG1"/>
<dbReference type="RefSeq" id="XP_018211530.1">
    <property type="nucleotide sequence ID" value="XM_018356453.1"/>
</dbReference>
<evidence type="ECO:0000313" key="2">
    <source>
        <dbReference type="Proteomes" id="UP000788993"/>
    </source>
</evidence>
<proteinExistence type="predicted"/>
<accession>A0A1B7SJG1</accession>
<name>A0A1B7SJG1_9ASCO</name>
<reference evidence="1" key="2">
    <citation type="submission" date="2021-01" db="EMBL/GenBank/DDBJ databases">
        <authorList>
            <person name="Schikora-Tamarit M.A."/>
        </authorList>
    </citation>
    <scope>NUCLEOTIDE SEQUENCE</scope>
    <source>
        <strain evidence="1">NCAIM Y.01608</strain>
    </source>
</reference>
<evidence type="ECO:0000313" key="1">
    <source>
        <dbReference type="EMBL" id="KAH3663249.1"/>
    </source>
</evidence>
<dbReference type="Proteomes" id="UP000788993">
    <property type="component" value="Unassembled WGS sequence"/>
</dbReference>
<organism evidence="1 2">
    <name type="scientific">Ogataea polymorpha</name>
    <dbReference type="NCBI Taxonomy" id="460523"/>
    <lineage>
        <taxon>Eukaryota</taxon>
        <taxon>Fungi</taxon>
        <taxon>Dikarya</taxon>
        <taxon>Ascomycota</taxon>
        <taxon>Saccharomycotina</taxon>
        <taxon>Pichiomycetes</taxon>
        <taxon>Pichiales</taxon>
        <taxon>Pichiaceae</taxon>
        <taxon>Ogataea</taxon>
    </lineage>
</organism>